<geneLocation type="plasmid" evidence="3">
    <name>unnamed2</name>
</geneLocation>
<evidence type="ECO:0000259" key="2">
    <source>
        <dbReference type="PROSITE" id="PS50123"/>
    </source>
</evidence>
<dbReference type="Gene3D" id="3.40.50.150">
    <property type="entry name" value="Vaccinia Virus protein VP39"/>
    <property type="match status" value="1"/>
</dbReference>
<gene>
    <name evidence="3" type="ORF">FOB51_02010</name>
</gene>
<sequence length="286" mass="31949">MTMPREAADFAEWMYHDFGYDFRRYRLGTLGRRLRHLCAGLNLDGLAALREWLSSDPQRIDYVVDQLCIPVSQLFREPGTLDELRRLVFPMLRSFPVVTVWHAGCAAGQEAYSMAILLDEAGLLPRCRIFASDISAGALAQAARGSLPAAQVRDAAPRYLASGGTGDLTRHFTVRGERMRLSSRLMSHISFVRHNLATDAVFCEAAVILCCNVLIYFERPLQCRALELFSDSLVRGGYLCLGQRETPIGADGRFASMTGSRWVYRPTAQPRPPLALPSPLPDERIK</sequence>
<dbReference type="Pfam" id="PF01739">
    <property type="entry name" value="CheR"/>
    <property type="match status" value="1"/>
</dbReference>
<evidence type="ECO:0000313" key="3">
    <source>
        <dbReference type="EMBL" id="QEU06863.1"/>
    </source>
</evidence>
<organism evidence="3 4">
    <name type="scientific">Paracoccus yeei</name>
    <dbReference type="NCBI Taxonomy" id="147645"/>
    <lineage>
        <taxon>Bacteria</taxon>
        <taxon>Pseudomonadati</taxon>
        <taxon>Pseudomonadota</taxon>
        <taxon>Alphaproteobacteria</taxon>
        <taxon>Rhodobacterales</taxon>
        <taxon>Paracoccaceae</taxon>
        <taxon>Paracoccus</taxon>
    </lineage>
</organism>
<evidence type="ECO:0000256" key="1">
    <source>
        <dbReference type="SAM" id="MobiDB-lite"/>
    </source>
</evidence>
<dbReference type="InterPro" id="IPR022642">
    <property type="entry name" value="CheR_C"/>
</dbReference>
<dbReference type="PANTHER" id="PTHR24422">
    <property type="entry name" value="CHEMOTAXIS PROTEIN METHYLTRANSFERASE"/>
    <property type="match status" value="1"/>
</dbReference>
<proteinExistence type="predicted"/>
<keyword evidence="3" id="KW-0489">Methyltransferase</keyword>
<dbReference type="SUPFAM" id="SSF47757">
    <property type="entry name" value="Chemotaxis receptor methyltransferase CheR, N-terminal domain"/>
    <property type="match status" value="1"/>
</dbReference>
<feature type="domain" description="CheR-type methyltransferase" evidence="2">
    <location>
        <begin position="1"/>
        <end position="269"/>
    </location>
</feature>
<dbReference type="Proteomes" id="UP000324507">
    <property type="component" value="Plasmid unnamed2"/>
</dbReference>
<dbReference type="SUPFAM" id="SSF53335">
    <property type="entry name" value="S-adenosyl-L-methionine-dependent methyltransferases"/>
    <property type="match status" value="1"/>
</dbReference>
<reference evidence="3 4" key="1">
    <citation type="submission" date="2019-09" db="EMBL/GenBank/DDBJ databases">
        <title>FDA dAtabase for Regulatory Grade micrObial Sequences (FDA-ARGOS): Supporting development and validation of Infectious Disease Dx tests.</title>
        <authorList>
            <person name="Sciortino C."/>
            <person name="Tallon L."/>
            <person name="Sadzewicz L."/>
            <person name="Vavikolanu K."/>
            <person name="Mehta A."/>
            <person name="Aluvathingal J."/>
            <person name="Nadendla S."/>
            <person name="Nandy P."/>
            <person name="Geyer C."/>
            <person name="Yan Y."/>
            <person name="Sichtig H."/>
        </authorList>
    </citation>
    <scope>NUCLEOTIDE SEQUENCE [LARGE SCALE GENOMIC DNA]</scope>
    <source>
        <strain evidence="3 4">FDAARGOS_643</strain>
        <plasmid evidence="3 4">unnamed2</plasmid>
    </source>
</reference>
<dbReference type="InterPro" id="IPR029063">
    <property type="entry name" value="SAM-dependent_MTases_sf"/>
</dbReference>
<dbReference type="AlphaFoldDB" id="A0A5P2QME1"/>
<dbReference type="SMART" id="SM00138">
    <property type="entry name" value="MeTrc"/>
    <property type="match status" value="1"/>
</dbReference>
<dbReference type="InterPro" id="IPR022641">
    <property type="entry name" value="CheR_N"/>
</dbReference>
<evidence type="ECO:0000313" key="4">
    <source>
        <dbReference type="Proteomes" id="UP000324507"/>
    </source>
</evidence>
<accession>A0A5P2QME1</accession>
<dbReference type="InterPro" id="IPR050903">
    <property type="entry name" value="Bact_Chemotaxis_MeTrfase"/>
</dbReference>
<dbReference type="PANTHER" id="PTHR24422:SF8">
    <property type="entry name" value="CHEMOTAXIS PROTEIN"/>
    <property type="match status" value="1"/>
</dbReference>
<keyword evidence="3" id="KW-0614">Plasmid</keyword>
<dbReference type="GO" id="GO:0032259">
    <property type="term" value="P:methylation"/>
    <property type="evidence" value="ECO:0007669"/>
    <property type="project" value="UniProtKB-KW"/>
</dbReference>
<dbReference type="PROSITE" id="PS50123">
    <property type="entry name" value="CHER"/>
    <property type="match status" value="1"/>
</dbReference>
<feature type="compositionally biased region" description="Pro residues" evidence="1">
    <location>
        <begin position="269"/>
        <end position="280"/>
    </location>
</feature>
<dbReference type="PRINTS" id="PR00996">
    <property type="entry name" value="CHERMTFRASE"/>
</dbReference>
<keyword evidence="3" id="KW-0808">Transferase</keyword>
<feature type="region of interest" description="Disordered" evidence="1">
    <location>
        <begin position="266"/>
        <end position="286"/>
    </location>
</feature>
<dbReference type="GO" id="GO:0008757">
    <property type="term" value="F:S-adenosylmethionine-dependent methyltransferase activity"/>
    <property type="evidence" value="ECO:0007669"/>
    <property type="project" value="InterPro"/>
</dbReference>
<dbReference type="EMBL" id="CP044079">
    <property type="protein sequence ID" value="QEU06863.1"/>
    <property type="molecule type" value="Genomic_DNA"/>
</dbReference>
<name>A0A5P2QME1_9RHOB</name>
<protein>
    <submittedName>
        <fullName evidence="3">Protein-glutamate O-methyltransferase CheR</fullName>
    </submittedName>
</protein>
<dbReference type="InterPro" id="IPR000780">
    <property type="entry name" value="CheR_MeTrfase"/>
</dbReference>
<dbReference type="Pfam" id="PF03705">
    <property type="entry name" value="CheR_N"/>
    <property type="match status" value="1"/>
</dbReference>